<feature type="transmembrane region" description="Helical" evidence="1">
    <location>
        <begin position="43"/>
        <end position="61"/>
    </location>
</feature>
<name>A0A7X2LS44_9BURK</name>
<dbReference type="InterPro" id="IPR021313">
    <property type="entry name" value="DUF2909"/>
</dbReference>
<organism evidence="2 3">
    <name type="scientific">Pseudoduganella rivuli</name>
    <dbReference type="NCBI Taxonomy" id="2666085"/>
    <lineage>
        <taxon>Bacteria</taxon>
        <taxon>Pseudomonadati</taxon>
        <taxon>Pseudomonadota</taxon>
        <taxon>Betaproteobacteria</taxon>
        <taxon>Burkholderiales</taxon>
        <taxon>Oxalobacteraceae</taxon>
        <taxon>Telluria group</taxon>
        <taxon>Pseudoduganella</taxon>
    </lineage>
</organism>
<keyword evidence="1 2" id="KW-0812">Transmembrane</keyword>
<dbReference type="RefSeq" id="WP_154375395.1">
    <property type="nucleotide sequence ID" value="NZ_WKJJ01000009.1"/>
</dbReference>
<dbReference type="EMBL" id="WKJJ01000009">
    <property type="protein sequence ID" value="MRV73125.1"/>
    <property type="molecule type" value="Genomic_DNA"/>
</dbReference>
<evidence type="ECO:0000313" key="2">
    <source>
        <dbReference type="EMBL" id="MRV73125.1"/>
    </source>
</evidence>
<accession>A0A7X2LS44</accession>
<evidence type="ECO:0000256" key="1">
    <source>
        <dbReference type="SAM" id="Phobius"/>
    </source>
</evidence>
<comment type="caution">
    <text evidence="2">The sequence shown here is derived from an EMBL/GenBank/DDBJ whole genome shotgun (WGS) entry which is preliminary data.</text>
</comment>
<gene>
    <name evidence="2" type="ORF">GJ700_15555</name>
</gene>
<dbReference type="AlphaFoldDB" id="A0A7X2LS44"/>
<dbReference type="Pfam" id="PF11137">
    <property type="entry name" value="DUF2909"/>
    <property type="match status" value="1"/>
</dbReference>
<dbReference type="Proteomes" id="UP000446768">
    <property type="component" value="Unassembled WGS sequence"/>
</dbReference>
<sequence length="67" mass="7507">MKILVAIAFILILASLGSALYHMMRQKNKADPRMARSLGMRVGFSILLFLCILLANYLGYIHPTGIR</sequence>
<evidence type="ECO:0000313" key="3">
    <source>
        <dbReference type="Proteomes" id="UP000446768"/>
    </source>
</evidence>
<keyword evidence="1" id="KW-1133">Transmembrane helix</keyword>
<proteinExistence type="predicted"/>
<keyword evidence="1" id="KW-0472">Membrane</keyword>
<protein>
    <submittedName>
        <fullName evidence="2">Twin transmembrane helix small protein</fullName>
    </submittedName>
</protein>
<reference evidence="2 3" key="1">
    <citation type="submission" date="2019-11" db="EMBL/GenBank/DDBJ databases">
        <title>Novel species isolated from a subtropical stream in China.</title>
        <authorList>
            <person name="Lu H."/>
        </authorList>
    </citation>
    <scope>NUCLEOTIDE SEQUENCE [LARGE SCALE GENOMIC DNA]</scope>
    <source>
        <strain evidence="2 3">FT92W</strain>
    </source>
</reference>
<dbReference type="NCBIfam" id="NF033233">
    <property type="entry name" value="twin_helix"/>
    <property type="match status" value="1"/>
</dbReference>
<keyword evidence="3" id="KW-1185">Reference proteome</keyword>